<evidence type="ECO:0000256" key="13">
    <source>
        <dbReference type="ARBA" id="ARBA00043671"/>
    </source>
</evidence>
<keyword evidence="25" id="KW-1015">Disulfide bond</keyword>
<keyword evidence="9" id="KW-0472">Membrane</keyword>
<evidence type="ECO:0000256" key="7">
    <source>
        <dbReference type="ARBA" id="ARBA00022729"/>
    </source>
</evidence>
<dbReference type="InterPro" id="IPR000560">
    <property type="entry name" value="His_Pase_clade-2"/>
</dbReference>
<dbReference type="AlphaFoldDB" id="A0A6P8QMK9"/>
<evidence type="ECO:0000256" key="2">
    <source>
        <dbReference type="ARBA" id="ARBA00008422"/>
    </source>
</evidence>
<comment type="catalytic activity">
    <reaction evidence="16">
        <text>1D-myo-inositol 1,2,3-trisphosphate + H2O = 1D-myo-inositol 2,3-bisphosphate + phosphate</text>
        <dbReference type="Rhea" id="RHEA:77127"/>
        <dbReference type="ChEBI" id="CHEBI:15377"/>
        <dbReference type="ChEBI" id="CHEBI:43474"/>
        <dbReference type="ChEBI" id="CHEBI:195536"/>
        <dbReference type="ChEBI" id="CHEBI:195538"/>
    </reaction>
    <physiologicalReaction direction="left-to-right" evidence="16">
        <dbReference type="Rhea" id="RHEA:77128"/>
    </physiologicalReaction>
</comment>
<evidence type="ECO:0000256" key="21">
    <source>
        <dbReference type="ARBA" id="ARBA00043762"/>
    </source>
</evidence>
<keyword evidence="10" id="KW-0325">Glycoprotein</keyword>
<evidence type="ECO:0000256" key="24">
    <source>
        <dbReference type="ARBA" id="ARBA00043832"/>
    </source>
</evidence>
<evidence type="ECO:0000256" key="14">
    <source>
        <dbReference type="ARBA" id="ARBA00043674"/>
    </source>
</evidence>
<comment type="catalytic activity">
    <reaction evidence="14">
        <text>1D-myo-inositol 1,2-bisphosphate + H2O = 1D-myo-inositol 2-phosphate + phosphate</text>
        <dbReference type="Rhea" id="RHEA:77135"/>
        <dbReference type="ChEBI" id="CHEBI:15377"/>
        <dbReference type="ChEBI" id="CHEBI:43474"/>
        <dbReference type="ChEBI" id="CHEBI:84142"/>
        <dbReference type="ChEBI" id="CHEBI:195539"/>
        <dbReference type="EC" id="3.1.3.62"/>
    </reaction>
    <physiologicalReaction direction="left-to-right" evidence="14">
        <dbReference type="Rhea" id="RHEA:77136"/>
    </physiologicalReaction>
</comment>
<comment type="catalytic activity">
    <reaction evidence="17">
        <text>1D-myo-inositol 1,2,3,6-tetrakisphosphate + H2O = 1D-myo-inositol 1,2,3-trisphosphate + phosphate</text>
        <dbReference type="Rhea" id="RHEA:77123"/>
        <dbReference type="ChEBI" id="CHEBI:15377"/>
        <dbReference type="ChEBI" id="CHEBI:43474"/>
        <dbReference type="ChEBI" id="CHEBI:195534"/>
        <dbReference type="ChEBI" id="CHEBI:195536"/>
    </reaction>
    <physiologicalReaction direction="left-to-right" evidence="17">
        <dbReference type="Rhea" id="RHEA:77124"/>
    </physiologicalReaction>
</comment>
<comment type="catalytic activity">
    <reaction evidence="12">
        <text>1D-myo-inositol 1,2,5,6-tetrakisphosphate + H2O = 1D-myo-inositol 1,2,6-trisphosphate + phosphate</text>
        <dbReference type="Rhea" id="RHEA:77119"/>
        <dbReference type="ChEBI" id="CHEBI:15377"/>
        <dbReference type="ChEBI" id="CHEBI:43474"/>
        <dbReference type="ChEBI" id="CHEBI:195535"/>
        <dbReference type="ChEBI" id="CHEBI:195537"/>
        <dbReference type="EC" id="3.1.3.62"/>
    </reaction>
    <physiologicalReaction direction="left-to-right" evidence="12">
        <dbReference type="Rhea" id="RHEA:77120"/>
    </physiologicalReaction>
</comment>
<reference evidence="28" key="1">
    <citation type="submission" date="2025-08" db="UniProtKB">
        <authorList>
            <consortium name="RefSeq"/>
        </authorList>
    </citation>
    <scope>IDENTIFICATION</scope>
</reference>
<feature type="disulfide bond" evidence="25">
    <location>
        <begin position="80"/>
        <end position="420"/>
    </location>
</feature>
<dbReference type="Pfam" id="PF00328">
    <property type="entry name" value="His_Phos_2"/>
    <property type="match status" value="1"/>
</dbReference>
<dbReference type="PANTHER" id="PTHR20963">
    <property type="entry name" value="MULTIPLE INOSITOL POLYPHOSPHATE PHOSPHATASE-RELATED"/>
    <property type="match status" value="1"/>
</dbReference>
<dbReference type="InterPro" id="IPR029033">
    <property type="entry name" value="His_PPase_superfam"/>
</dbReference>
<comment type="catalytic activity">
    <reaction evidence="15">
        <text>1D-myo-inositol hexakisphosphate + H2O = 1D-myo-inositol 1,2,4,5,6-pentakisphosphate + phosphate</text>
        <dbReference type="Rhea" id="RHEA:16989"/>
        <dbReference type="ChEBI" id="CHEBI:15377"/>
        <dbReference type="ChEBI" id="CHEBI:43474"/>
        <dbReference type="ChEBI" id="CHEBI:57798"/>
        <dbReference type="ChEBI" id="CHEBI:58130"/>
        <dbReference type="EC" id="3.1.3.62"/>
    </reaction>
    <physiologicalReaction direction="left-to-right" evidence="15">
        <dbReference type="Rhea" id="RHEA:16990"/>
    </physiologicalReaction>
</comment>
<keyword evidence="27" id="KW-1185">Reference proteome</keyword>
<evidence type="ECO:0000256" key="8">
    <source>
        <dbReference type="ARBA" id="ARBA00022801"/>
    </source>
</evidence>
<comment type="catalytic activity">
    <reaction evidence="21">
        <text>1D-myo-inositol 1,3,4,5,6-pentakisphosphate + H2O = 1D-myo-inositol 1,4,5,6-tetrakisphosphate + phosphate</text>
        <dbReference type="Rhea" id="RHEA:77143"/>
        <dbReference type="ChEBI" id="CHEBI:15377"/>
        <dbReference type="ChEBI" id="CHEBI:43474"/>
        <dbReference type="ChEBI" id="CHEBI:57627"/>
        <dbReference type="ChEBI" id="CHEBI:57733"/>
    </reaction>
    <physiologicalReaction direction="left-to-right" evidence="21">
        <dbReference type="Rhea" id="RHEA:77144"/>
    </physiologicalReaction>
</comment>
<organism evidence="27 28">
    <name type="scientific">Geotrypetes seraphini</name>
    <name type="common">Gaboon caecilian</name>
    <name type="synonym">Caecilia seraphini</name>
    <dbReference type="NCBI Taxonomy" id="260995"/>
    <lineage>
        <taxon>Eukaryota</taxon>
        <taxon>Metazoa</taxon>
        <taxon>Chordata</taxon>
        <taxon>Craniata</taxon>
        <taxon>Vertebrata</taxon>
        <taxon>Euteleostomi</taxon>
        <taxon>Amphibia</taxon>
        <taxon>Gymnophiona</taxon>
        <taxon>Geotrypetes</taxon>
    </lineage>
</organism>
<name>A0A6P8QMK9_GEOSA</name>
<dbReference type="KEGG" id="gsh:117360124"/>
<dbReference type="PANTHER" id="PTHR20963:SF8">
    <property type="entry name" value="MULTIPLE INOSITOL POLYPHOSPHATE PHOSPHATASE 1"/>
    <property type="match status" value="1"/>
</dbReference>
<evidence type="ECO:0000256" key="4">
    <source>
        <dbReference type="ARBA" id="ARBA00013040"/>
    </source>
</evidence>
<evidence type="ECO:0000256" key="16">
    <source>
        <dbReference type="ARBA" id="ARBA00043733"/>
    </source>
</evidence>
<evidence type="ECO:0000256" key="6">
    <source>
        <dbReference type="ARBA" id="ARBA00022475"/>
    </source>
</evidence>
<comment type="catalytic activity">
    <reaction evidence="19">
        <text>1D-myo-inositol 1,2,6-trisphosphate + H2O = 1D-myo-inositol 1,2-bisphosphate + phosphate</text>
        <dbReference type="Rhea" id="RHEA:77131"/>
        <dbReference type="ChEBI" id="CHEBI:15377"/>
        <dbReference type="ChEBI" id="CHEBI:43474"/>
        <dbReference type="ChEBI" id="CHEBI:195537"/>
        <dbReference type="ChEBI" id="CHEBI:195539"/>
        <dbReference type="EC" id="3.1.3.62"/>
    </reaction>
    <physiologicalReaction direction="left-to-right" evidence="19">
        <dbReference type="Rhea" id="RHEA:77132"/>
    </physiologicalReaction>
</comment>
<gene>
    <name evidence="28" type="primary">MINPP1</name>
</gene>
<evidence type="ECO:0000256" key="25">
    <source>
        <dbReference type="PIRSR" id="PIRSR000894-2"/>
    </source>
</evidence>
<dbReference type="FunFam" id="3.40.50.1240:FF:000014">
    <property type="entry name" value="Multiple inositol polyphosphate phosphatase 1"/>
    <property type="match status" value="1"/>
</dbReference>
<evidence type="ECO:0000256" key="17">
    <source>
        <dbReference type="ARBA" id="ARBA00043739"/>
    </source>
</evidence>
<comment type="subcellular location">
    <subcellularLocation>
        <location evidence="1">Cell membrane</location>
    </subcellularLocation>
</comment>
<evidence type="ECO:0000256" key="19">
    <source>
        <dbReference type="ARBA" id="ARBA00043747"/>
    </source>
</evidence>
<feature type="chain" id="PRO_5028388952" description="Multiple inositol polyphosphate phosphatase 1" evidence="26">
    <location>
        <begin position="30"/>
        <end position="486"/>
    </location>
</feature>
<feature type="signal peptide" evidence="26">
    <location>
        <begin position="1"/>
        <end position="29"/>
    </location>
</feature>
<evidence type="ECO:0000256" key="1">
    <source>
        <dbReference type="ARBA" id="ARBA00004236"/>
    </source>
</evidence>
<dbReference type="GO" id="GO:0052745">
    <property type="term" value="F:inositol phosphate phosphatase activity"/>
    <property type="evidence" value="ECO:0007669"/>
    <property type="project" value="TreeGrafter"/>
</dbReference>
<evidence type="ECO:0000256" key="3">
    <source>
        <dbReference type="ARBA" id="ARBA00012976"/>
    </source>
</evidence>
<comment type="catalytic activity">
    <reaction evidence="13">
        <text>1D-myo-inositol 1,2,4,5,6-pentakisphosphate + H2O = 1D-myo-inositol 1,2,5,6-tetrakisphosphate + phosphate</text>
        <dbReference type="Rhea" id="RHEA:77115"/>
        <dbReference type="ChEBI" id="CHEBI:15377"/>
        <dbReference type="ChEBI" id="CHEBI:43474"/>
        <dbReference type="ChEBI" id="CHEBI:57798"/>
        <dbReference type="ChEBI" id="CHEBI:195535"/>
        <dbReference type="EC" id="3.1.3.62"/>
    </reaction>
    <physiologicalReaction direction="left-to-right" evidence="13">
        <dbReference type="Rhea" id="RHEA:77116"/>
    </physiologicalReaction>
</comment>
<keyword evidence="7 26" id="KW-0732">Signal</keyword>
<dbReference type="PIRSF" id="PIRSF000894">
    <property type="entry name" value="Acid_phosphatase"/>
    <property type="match status" value="1"/>
</dbReference>
<dbReference type="CDD" id="cd07061">
    <property type="entry name" value="HP_HAP_like"/>
    <property type="match status" value="1"/>
</dbReference>
<evidence type="ECO:0000256" key="15">
    <source>
        <dbReference type="ARBA" id="ARBA00043691"/>
    </source>
</evidence>
<dbReference type="GO" id="GO:0003993">
    <property type="term" value="F:acid phosphatase activity"/>
    <property type="evidence" value="ECO:0007669"/>
    <property type="project" value="TreeGrafter"/>
</dbReference>
<comment type="catalytic activity">
    <reaction evidence="24">
        <text>(2R)-2,3-bisphosphoglycerate + H2O = (2R)-2-phosphoglycerate + phosphate</text>
        <dbReference type="Rhea" id="RHEA:27381"/>
        <dbReference type="ChEBI" id="CHEBI:15377"/>
        <dbReference type="ChEBI" id="CHEBI:43474"/>
        <dbReference type="ChEBI" id="CHEBI:58248"/>
        <dbReference type="ChEBI" id="CHEBI:58289"/>
        <dbReference type="EC" id="3.1.3.80"/>
    </reaction>
    <physiologicalReaction direction="left-to-right" evidence="24">
        <dbReference type="Rhea" id="RHEA:27382"/>
    </physiologicalReaction>
</comment>
<evidence type="ECO:0000256" key="20">
    <source>
        <dbReference type="ARBA" id="ARBA00043757"/>
    </source>
</evidence>
<dbReference type="InParanoid" id="A0A6P8QMK9"/>
<keyword evidence="6" id="KW-1003">Cell membrane</keyword>
<evidence type="ECO:0000256" key="18">
    <source>
        <dbReference type="ARBA" id="ARBA00043746"/>
    </source>
</evidence>
<comment type="catalytic activity">
    <reaction evidence="23">
        <text>1D-myo-inositol 1,4,5,6-tetrakisphosphate + H2O = 1D-myo-inositol 1,4,5-trisphosphate + phosphate</text>
        <dbReference type="Rhea" id="RHEA:77147"/>
        <dbReference type="ChEBI" id="CHEBI:15377"/>
        <dbReference type="ChEBI" id="CHEBI:43474"/>
        <dbReference type="ChEBI" id="CHEBI:57627"/>
        <dbReference type="ChEBI" id="CHEBI:203600"/>
    </reaction>
    <physiologicalReaction direction="left-to-right" evidence="23">
        <dbReference type="Rhea" id="RHEA:77148"/>
    </physiologicalReaction>
</comment>
<dbReference type="EC" id="3.1.3.62" evidence="4"/>
<dbReference type="GeneID" id="117360124"/>
<evidence type="ECO:0000256" key="23">
    <source>
        <dbReference type="ARBA" id="ARBA00043829"/>
    </source>
</evidence>
<evidence type="ECO:0000313" key="27">
    <source>
        <dbReference type="Proteomes" id="UP000515159"/>
    </source>
</evidence>
<comment type="catalytic activity">
    <reaction evidence="22">
        <text>1D-myo-inositol 2,3-bisphosphate + H2O = 1D-myo-inositol 2-phosphate + phosphate</text>
        <dbReference type="Rhea" id="RHEA:77139"/>
        <dbReference type="ChEBI" id="CHEBI:15377"/>
        <dbReference type="ChEBI" id="CHEBI:43474"/>
        <dbReference type="ChEBI" id="CHEBI:84142"/>
        <dbReference type="ChEBI" id="CHEBI:195538"/>
    </reaction>
    <physiologicalReaction direction="left-to-right" evidence="22">
        <dbReference type="Rhea" id="RHEA:77140"/>
    </physiologicalReaction>
</comment>
<comment type="similarity">
    <text evidence="2">Belongs to the histidine acid phosphatase family. MINPP1 subfamily.</text>
</comment>
<evidence type="ECO:0000256" key="10">
    <source>
        <dbReference type="ARBA" id="ARBA00023180"/>
    </source>
</evidence>
<protein>
    <recommendedName>
        <fullName evidence="5">Multiple inositol polyphosphate phosphatase 1</fullName>
        <ecNumber evidence="4">3.1.3.62</ecNumber>
        <ecNumber evidence="3">3.1.3.80</ecNumber>
    </recommendedName>
    <alternativeName>
        <fullName evidence="11">2,3-bisphosphoglycerate 3-phosphatase</fullName>
    </alternativeName>
</protein>
<dbReference type="RefSeq" id="XP_033799712.1">
    <property type="nucleotide sequence ID" value="XM_033943821.1"/>
</dbReference>
<dbReference type="InterPro" id="IPR016274">
    <property type="entry name" value="Histidine_acid_Pase_euk"/>
</dbReference>
<dbReference type="Gene3D" id="3.40.50.1240">
    <property type="entry name" value="Phosphoglycerate mutase-like"/>
    <property type="match status" value="1"/>
</dbReference>
<dbReference type="GO" id="GO:0005886">
    <property type="term" value="C:plasma membrane"/>
    <property type="evidence" value="ECO:0007669"/>
    <property type="project" value="UniProtKB-SubCell"/>
</dbReference>
<evidence type="ECO:0000256" key="11">
    <source>
        <dbReference type="ARBA" id="ARBA00031642"/>
    </source>
</evidence>
<evidence type="ECO:0000256" key="22">
    <source>
        <dbReference type="ARBA" id="ARBA00043801"/>
    </source>
</evidence>
<dbReference type="CTD" id="9562"/>
<comment type="catalytic activity">
    <reaction evidence="18">
        <text>1D-myo-inositol hexakisphosphate + H2O = 1D-myo-inositol 1,2,3,5,6-pentakisphosphate + phosphate</text>
        <dbReference type="Rhea" id="RHEA:20960"/>
        <dbReference type="ChEBI" id="CHEBI:15377"/>
        <dbReference type="ChEBI" id="CHEBI:43474"/>
        <dbReference type="ChEBI" id="CHEBI:58130"/>
        <dbReference type="ChEBI" id="CHEBI:58747"/>
    </reaction>
    <physiologicalReaction direction="left-to-right" evidence="18">
        <dbReference type="Rhea" id="RHEA:20961"/>
    </physiologicalReaction>
</comment>
<dbReference type="Proteomes" id="UP000515159">
    <property type="component" value="Chromosome 4"/>
</dbReference>
<accession>A0A6P8QMK9</accession>
<comment type="catalytic activity">
    <reaction evidence="20">
        <text>1D-myo-inositol 1,2,3,5,6-pentakisphosphate + H2O = 1D-myo-inositol 1,2,3,6-tetrakisphosphate + phosphate</text>
        <dbReference type="Rhea" id="RHEA:77111"/>
        <dbReference type="ChEBI" id="CHEBI:15377"/>
        <dbReference type="ChEBI" id="CHEBI:43474"/>
        <dbReference type="ChEBI" id="CHEBI:58747"/>
        <dbReference type="ChEBI" id="CHEBI:195534"/>
    </reaction>
    <physiologicalReaction direction="left-to-right" evidence="20">
        <dbReference type="Rhea" id="RHEA:77112"/>
    </physiologicalReaction>
</comment>
<dbReference type="GO" id="GO:0034417">
    <property type="term" value="F:bisphosphoglycerate 3-phosphatase activity"/>
    <property type="evidence" value="ECO:0007669"/>
    <property type="project" value="UniProtKB-EC"/>
</dbReference>
<evidence type="ECO:0000256" key="12">
    <source>
        <dbReference type="ARBA" id="ARBA00043668"/>
    </source>
</evidence>
<dbReference type="FunCoup" id="A0A6P8QMK9">
    <property type="interactions" value="1565"/>
</dbReference>
<feature type="disulfide bond" evidence="25">
    <location>
        <begin position="286"/>
        <end position="300"/>
    </location>
</feature>
<evidence type="ECO:0000256" key="26">
    <source>
        <dbReference type="SAM" id="SignalP"/>
    </source>
</evidence>
<sequence>MNSIFLRRSQAVFNIVLFLLISMAHFCYSNHFCANSSAAFCSFSLTTYFGTKTRYEDVNPYLLEDPLRVNRDQELLSDSCTPLQMIAVIRHGTRYPTKKQIKKLKQIHKMIKEKARMDTELVMDLKAWEMWYTDLMDGQLVTKGEEDMKNLAVRLASMYPSLYTHEKFKTCQLKFITSSKHRCVNSTTAFIDGLVQNYFGHQKTQVDGLTDVGCAQYVINDELMRFFDHCPKFLTYIEENDTAMHQVDAFKEGPEMRRVLKKIASALHLPVKNINADLIQVAFFTCSFELAIKNENSPWCSLFEEEDSKVLEYLNDLKQYWKRGYGYDINSRSSCGLFHYIFKSLDQAVSESNSSQLISSPVILQFGHAETLQPLLALMGLFKDEEPLDANNFARQTHRKFRSGRIVPYAANLLFVLYHCETASTSEEKYQIQLLLNEKLLPFPHSEKNVSSYQELKEQYSSIFQSCYFKDECELPVINKTSAHEL</sequence>
<proteinExistence type="inferred from homology"/>
<dbReference type="EC" id="3.1.3.80" evidence="3"/>
<evidence type="ECO:0000256" key="9">
    <source>
        <dbReference type="ARBA" id="ARBA00023136"/>
    </source>
</evidence>
<evidence type="ECO:0000256" key="5">
    <source>
        <dbReference type="ARBA" id="ARBA00018097"/>
    </source>
</evidence>
<dbReference type="SUPFAM" id="SSF53254">
    <property type="entry name" value="Phosphoglycerate mutase-like"/>
    <property type="match status" value="1"/>
</dbReference>
<dbReference type="OrthoDB" id="6509975at2759"/>
<keyword evidence="8" id="KW-0378">Hydrolase</keyword>
<evidence type="ECO:0000313" key="28">
    <source>
        <dbReference type="RefSeq" id="XP_033799712.1"/>
    </source>
</evidence>